<evidence type="ECO:0000256" key="4">
    <source>
        <dbReference type="PROSITE-ProRule" id="PRU00134"/>
    </source>
</evidence>
<keyword evidence="5" id="KW-0812">Transmembrane</keyword>
<dbReference type="Pfam" id="PF01753">
    <property type="entry name" value="zf-MYND"/>
    <property type="match status" value="1"/>
</dbReference>
<accession>A0AAP0G2J1</accession>
<keyword evidence="8" id="KW-1185">Reference proteome</keyword>
<name>A0AAP0G2J1_9ASPA</name>
<sequence>MECAAKGRSSPCLPGRPSRRCGSCGAVAYCSPEHQKLHWNDHKEECARFEQQMQLADSLNDFAFSFSLNSGSLGCGEQLTRCSFFTSSGLHRKPLWKFECSCRSMEDSLDRNSSLIDGWSLPTSLCPCSEPRSPISTCLGSWEDYYRWRGLPFNSPAALLLHWPLTIYHCFQFCASQSLSSSAVQKLFIHYLGPEKELSQLVVFAELLALFPSVQMHIEFVGPSVPQFRDGETIKLNKYAQCSDGSCSCKSSSPNLNRSSSHTNSTLTLKLHKGFYHEKYGHMDSHPQMIIAPNAGIAAYPSWLPSIELISKIGVPTIFSDFCEEAAFLATRCISTVIGHPLPLPLQVNPFRQPMLMEDQALYLPCYSNCFLFGGIFLSFMSSLMIDLLIFSLDRLVMIEYERSGGTFISFLSSHDLSGDDRFCMLGRNIYVISV</sequence>
<proteinExistence type="predicted"/>
<keyword evidence="5" id="KW-1133">Transmembrane helix</keyword>
<dbReference type="SUPFAM" id="SSF144232">
    <property type="entry name" value="HIT/MYND zinc finger-like"/>
    <property type="match status" value="1"/>
</dbReference>
<dbReference type="Pfam" id="PF20179">
    <property type="entry name" value="MSS51_C"/>
    <property type="match status" value="1"/>
</dbReference>
<dbReference type="GO" id="GO:0008270">
    <property type="term" value="F:zinc ion binding"/>
    <property type="evidence" value="ECO:0007669"/>
    <property type="project" value="UniProtKB-KW"/>
</dbReference>
<feature type="transmembrane region" description="Helical" evidence="5">
    <location>
        <begin position="371"/>
        <end position="393"/>
    </location>
</feature>
<protein>
    <recommendedName>
        <fullName evidence="6">MYND-type domain-containing protein</fullName>
    </recommendedName>
</protein>
<dbReference type="PROSITE" id="PS50865">
    <property type="entry name" value="ZF_MYND_2"/>
    <property type="match status" value="1"/>
</dbReference>
<dbReference type="Gene3D" id="6.10.140.2220">
    <property type="match status" value="1"/>
</dbReference>
<dbReference type="AlphaFoldDB" id="A0AAP0G2J1"/>
<comment type="caution">
    <text evidence="7">The sequence shown here is derived from an EMBL/GenBank/DDBJ whole genome shotgun (WGS) entry which is preliminary data.</text>
</comment>
<gene>
    <name evidence="7" type="ORF">KSP39_PZI014920</name>
</gene>
<dbReference type="EMBL" id="JBBWWQ010000012">
    <property type="protein sequence ID" value="KAK8934518.1"/>
    <property type="molecule type" value="Genomic_DNA"/>
</dbReference>
<keyword evidence="5" id="KW-0472">Membrane</keyword>
<feature type="domain" description="MYND-type" evidence="6">
    <location>
        <begin position="3"/>
        <end position="46"/>
    </location>
</feature>
<dbReference type="InterPro" id="IPR002893">
    <property type="entry name" value="Znf_MYND"/>
</dbReference>
<evidence type="ECO:0000259" key="6">
    <source>
        <dbReference type="PROSITE" id="PS50865"/>
    </source>
</evidence>
<evidence type="ECO:0000256" key="1">
    <source>
        <dbReference type="ARBA" id="ARBA00022723"/>
    </source>
</evidence>
<evidence type="ECO:0000313" key="8">
    <source>
        <dbReference type="Proteomes" id="UP001418222"/>
    </source>
</evidence>
<dbReference type="InterPro" id="IPR046824">
    <property type="entry name" value="Mss51-like_C"/>
</dbReference>
<keyword evidence="3" id="KW-0862">Zinc</keyword>
<dbReference type="PANTHER" id="PTHR47570:SF1">
    <property type="entry name" value="ZINC ION BINDING PROTEIN"/>
    <property type="match status" value="1"/>
</dbReference>
<reference evidence="7 8" key="1">
    <citation type="journal article" date="2022" name="Nat. Plants">
        <title>Genomes of leafy and leafless Platanthera orchids illuminate the evolution of mycoheterotrophy.</title>
        <authorList>
            <person name="Li M.H."/>
            <person name="Liu K.W."/>
            <person name="Li Z."/>
            <person name="Lu H.C."/>
            <person name="Ye Q.L."/>
            <person name="Zhang D."/>
            <person name="Wang J.Y."/>
            <person name="Li Y.F."/>
            <person name="Zhong Z.M."/>
            <person name="Liu X."/>
            <person name="Yu X."/>
            <person name="Liu D.K."/>
            <person name="Tu X.D."/>
            <person name="Liu B."/>
            <person name="Hao Y."/>
            <person name="Liao X.Y."/>
            <person name="Jiang Y.T."/>
            <person name="Sun W.H."/>
            <person name="Chen J."/>
            <person name="Chen Y.Q."/>
            <person name="Ai Y."/>
            <person name="Zhai J.W."/>
            <person name="Wu S.S."/>
            <person name="Zhou Z."/>
            <person name="Hsiao Y.Y."/>
            <person name="Wu W.L."/>
            <person name="Chen Y.Y."/>
            <person name="Lin Y.F."/>
            <person name="Hsu J.L."/>
            <person name="Li C.Y."/>
            <person name="Wang Z.W."/>
            <person name="Zhao X."/>
            <person name="Zhong W.Y."/>
            <person name="Ma X.K."/>
            <person name="Ma L."/>
            <person name="Huang J."/>
            <person name="Chen G.Z."/>
            <person name="Huang M.Z."/>
            <person name="Huang L."/>
            <person name="Peng D.H."/>
            <person name="Luo Y.B."/>
            <person name="Zou S.Q."/>
            <person name="Chen S.P."/>
            <person name="Lan S."/>
            <person name="Tsai W.C."/>
            <person name="Van de Peer Y."/>
            <person name="Liu Z.J."/>
        </authorList>
    </citation>
    <scope>NUCLEOTIDE SEQUENCE [LARGE SCALE GENOMIC DNA]</scope>
    <source>
        <strain evidence="7">Lor287</strain>
    </source>
</reference>
<keyword evidence="1" id="KW-0479">Metal-binding</keyword>
<evidence type="ECO:0000256" key="2">
    <source>
        <dbReference type="ARBA" id="ARBA00022771"/>
    </source>
</evidence>
<evidence type="ECO:0000313" key="7">
    <source>
        <dbReference type="EMBL" id="KAK8934518.1"/>
    </source>
</evidence>
<dbReference type="PANTHER" id="PTHR47570">
    <property type="entry name" value="ZINC ION BINDING PROTEIN"/>
    <property type="match status" value="1"/>
</dbReference>
<dbReference type="Proteomes" id="UP001418222">
    <property type="component" value="Unassembled WGS sequence"/>
</dbReference>
<organism evidence="7 8">
    <name type="scientific">Platanthera zijinensis</name>
    <dbReference type="NCBI Taxonomy" id="2320716"/>
    <lineage>
        <taxon>Eukaryota</taxon>
        <taxon>Viridiplantae</taxon>
        <taxon>Streptophyta</taxon>
        <taxon>Embryophyta</taxon>
        <taxon>Tracheophyta</taxon>
        <taxon>Spermatophyta</taxon>
        <taxon>Magnoliopsida</taxon>
        <taxon>Liliopsida</taxon>
        <taxon>Asparagales</taxon>
        <taxon>Orchidaceae</taxon>
        <taxon>Orchidoideae</taxon>
        <taxon>Orchideae</taxon>
        <taxon>Orchidinae</taxon>
        <taxon>Platanthera</taxon>
    </lineage>
</organism>
<evidence type="ECO:0000256" key="3">
    <source>
        <dbReference type="ARBA" id="ARBA00022833"/>
    </source>
</evidence>
<evidence type="ECO:0000256" key="5">
    <source>
        <dbReference type="SAM" id="Phobius"/>
    </source>
</evidence>
<keyword evidence="2 4" id="KW-0863">Zinc-finger</keyword>